<reference evidence="2" key="1">
    <citation type="submission" date="2016-10" db="EMBL/GenBank/DDBJ databases">
        <authorList>
            <person name="Varghese N."/>
            <person name="Submissions S."/>
        </authorList>
    </citation>
    <scope>NUCLEOTIDE SEQUENCE [LARGE SCALE GENOMIC DNA]</scope>
    <source>
        <strain evidence="2">CGMCC 1.8981</strain>
    </source>
</reference>
<keyword evidence="2" id="KW-1185">Reference proteome</keyword>
<accession>A0A1H6G701</accession>
<evidence type="ECO:0000313" key="2">
    <source>
        <dbReference type="Proteomes" id="UP000199112"/>
    </source>
</evidence>
<dbReference type="AlphaFoldDB" id="A0A1H6G701"/>
<dbReference type="EMBL" id="FNWL01000006">
    <property type="protein sequence ID" value="SEH18113.1"/>
    <property type="molecule type" value="Genomic_DNA"/>
</dbReference>
<organism evidence="1 2">
    <name type="scientific">Natronorubrum sediminis</name>
    <dbReference type="NCBI Taxonomy" id="640943"/>
    <lineage>
        <taxon>Archaea</taxon>
        <taxon>Methanobacteriati</taxon>
        <taxon>Methanobacteriota</taxon>
        <taxon>Stenosarchaea group</taxon>
        <taxon>Halobacteria</taxon>
        <taxon>Halobacteriales</taxon>
        <taxon>Natrialbaceae</taxon>
        <taxon>Natronorubrum</taxon>
    </lineage>
</organism>
<proteinExistence type="predicted"/>
<name>A0A1H6G701_9EURY</name>
<gene>
    <name evidence="1" type="ORF">SAMN04487967_3642</name>
</gene>
<sequence length="49" mass="5365">MRNGASDCIGIDGTKAIRQGLENVKMSRQSADEAFVVRKTLTRPSTAHF</sequence>
<dbReference type="Proteomes" id="UP000199112">
    <property type="component" value="Unassembled WGS sequence"/>
</dbReference>
<evidence type="ECO:0000313" key="1">
    <source>
        <dbReference type="EMBL" id="SEH18113.1"/>
    </source>
</evidence>
<protein>
    <submittedName>
        <fullName evidence="1">Uncharacterized protein</fullName>
    </submittedName>
</protein>